<gene>
    <name evidence="1" type="ORF">GCM10010994_58300</name>
</gene>
<dbReference type="Pfam" id="PF09523">
    <property type="entry name" value="DUF2390"/>
    <property type="match status" value="1"/>
</dbReference>
<name>A0A916XRL1_9HYPH</name>
<reference evidence="1" key="1">
    <citation type="journal article" date="2014" name="Int. J. Syst. Evol. Microbiol.">
        <title>Complete genome sequence of Corynebacterium casei LMG S-19264T (=DSM 44701T), isolated from a smear-ripened cheese.</title>
        <authorList>
            <consortium name="US DOE Joint Genome Institute (JGI-PGF)"/>
            <person name="Walter F."/>
            <person name="Albersmeier A."/>
            <person name="Kalinowski J."/>
            <person name="Ruckert C."/>
        </authorList>
    </citation>
    <scope>NUCLEOTIDE SEQUENCE</scope>
    <source>
        <strain evidence="1">CGMCC 1.12919</strain>
    </source>
</reference>
<sequence>MSEDAGLARFAVELYGRPGVGDACLLLQDRAGVNVVILLTAVWTAARSGARLTEADIGGLHAQVADWNAHVVQPLRSARRWLKTSDVPAAAERATRLRTEVKKLELDAELIELDMLEAAASDIGVADGHESTAAGTAERNGLAVLSFYSSRAARDDERQALLTIARSATSGVS</sequence>
<evidence type="ECO:0008006" key="3">
    <source>
        <dbReference type="Google" id="ProtNLM"/>
    </source>
</evidence>
<accession>A0A916XRL1</accession>
<dbReference type="Proteomes" id="UP000637002">
    <property type="component" value="Unassembled WGS sequence"/>
</dbReference>
<evidence type="ECO:0000313" key="2">
    <source>
        <dbReference type="Proteomes" id="UP000637002"/>
    </source>
</evidence>
<proteinExistence type="predicted"/>
<organism evidence="1 2">
    <name type="scientific">Chelatococcus reniformis</name>
    <dbReference type="NCBI Taxonomy" id="1494448"/>
    <lineage>
        <taxon>Bacteria</taxon>
        <taxon>Pseudomonadati</taxon>
        <taxon>Pseudomonadota</taxon>
        <taxon>Alphaproteobacteria</taxon>
        <taxon>Hyphomicrobiales</taxon>
        <taxon>Chelatococcaceae</taxon>
        <taxon>Chelatococcus</taxon>
    </lineage>
</organism>
<protein>
    <recommendedName>
        <fullName evidence="3">TIGR02444 family protein</fullName>
    </recommendedName>
</protein>
<evidence type="ECO:0000313" key="1">
    <source>
        <dbReference type="EMBL" id="GGC92840.1"/>
    </source>
</evidence>
<dbReference type="InterPro" id="IPR012659">
    <property type="entry name" value="CHP02444"/>
</dbReference>
<reference evidence="1" key="2">
    <citation type="submission" date="2020-09" db="EMBL/GenBank/DDBJ databases">
        <authorList>
            <person name="Sun Q."/>
            <person name="Zhou Y."/>
        </authorList>
    </citation>
    <scope>NUCLEOTIDE SEQUENCE</scope>
    <source>
        <strain evidence="1">CGMCC 1.12919</strain>
    </source>
</reference>
<comment type="caution">
    <text evidence="1">The sequence shown here is derived from an EMBL/GenBank/DDBJ whole genome shotgun (WGS) entry which is preliminary data.</text>
</comment>
<dbReference type="NCBIfam" id="TIGR02444">
    <property type="entry name" value="TIGR02444 family protein"/>
    <property type="match status" value="1"/>
</dbReference>
<dbReference type="RefSeq" id="WP_188612711.1">
    <property type="nucleotide sequence ID" value="NZ_BMGG01000013.1"/>
</dbReference>
<dbReference type="EMBL" id="BMGG01000013">
    <property type="protein sequence ID" value="GGC92840.1"/>
    <property type="molecule type" value="Genomic_DNA"/>
</dbReference>
<dbReference type="AlphaFoldDB" id="A0A916XRL1"/>
<keyword evidence="2" id="KW-1185">Reference proteome</keyword>